<feature type="compositionally biased region" description="Low complexity" evidence="1">
    <location>
        <begin position="17"/>
        <end position="32"/>
    </location>
</feature>
<protein>
    <submittedName>
        <fullName evidence="3">Uncharacterized protein isoform X2</fullName>
    </submittedName>
</protein>
<keyword evidence="2" id="KW-1185">Reference proteome</keyword>
<reference evidence="2" key="1">
    <citation type="submission" date="2025-05" db="UniProtKB">
        <authorList>
            <consortium name="RefSeq"/>
        </authorList>
    </citation>
    <scope>NUCLEOTIDE SEQUENCE [LARGE SCALE GENOMIC DNA]</scope>
</reference>
<proteinExistence type="predicted"/>
<dbReference type="RefSeq" id="XP_008516300.2">
    <property type="nucleotide sequence ID" value="XM_008518078.2"/>
</dbReference>
<reference evidence="3" key="2">
    <citation type="submission" date="2025-08" db="UniProtKB">
        <authorList>
            <consortium name="RefSeq"/>
        </authorList>
    </citation>
    <scope>IDENTIFICATION</scope>
    <source>
        <tissue evidence="3">Blood</tissue>
    </source>
</reference>
<feature type="region of interest" description="Disordered" evidence="1">
    <location>
        <begin position="1"/>
        <end position="222"/>
    </location>
</feature>
<accession>A0ABM2ESJ7</accession>
<feature type="compositionally biased region" description="Low complexity" evidence="1">
    <location>
        <begin position="149"/>
        <end position="161"/>
    </location>
</feature>
<dbReference type="GeneID" id="103549618"/>
<gene>
    <name evidence="3" type="primary">LOC103549618</name>
</gene>
<evidence type="ECO:0000256" key="1">
    <source>
        <dbReference type="SAM" id="MobiDB-lite"/>
    </source>
</evidence>
<feature type="compositionally biased region" description="Basic and acidic residues" evidence="1">
    <location>
        <begin position="187"/>
        <end position="202"/>
    </location>
</feature>
<evidence type="ECO:0000313" key="3">
    <source>
        <dbReference type="RefSeq" id="XP_008516300.2"/>
    </source>
</evidence>
<name>A0ABM2ESJ7_EQUPR</name>
<feature type="compositionally biased region" description="Polar residues" evidence="1">
    <location>
        <begin position="101"/>
        <end position="110"/>
    </location>
</feature>
<evidence type="ECO:0000313" key="2">
    <source>
        <dbReference type="Proteomes" id="UP001652662"/>
    </source>
</evidence>
<sequence>MRGARALPGAAAGGRGSPRPCCGPRAPGTTPRRLPRRRGRVAGRGAQALPLGAARRRHSGGRMWAPACFQRGVPAAPAPPGAGLSLPRSPFRRGDARRTPRFTSDMTATRSPPPPPCTGLACPDSGNPQRPLPRPRELRASKQKRRRSVTPSLPSNSPPTSMRKQEETCACKGRGKVRNETQVQSYKENEHGSNSKSLEKRLNVVPTSDSISDDSEGRLALS</sequence>
<dbReference type="Proteomes" id="UP001652662">
    <property type="component" value="Chromosome 2"/>
</dbReference>
<organism evidence="2 3">
    <name type="scientific">Equus przewalskii</name>
    <name type="common">Przewalski's horse</name>
    <name type="synonym">Equus caballus przewalskii</name>
    <dbReference type="NCBI Taxonomy" id="9798"/>
    <lineage>
        <taxon>Eukaryota</taxon>
        <taxon>Metazoa</taxon>
        <taxon>Chordata</taxon>
        <taxon>Craniata</taxon>
        <taxon>Vertebrata</taxon>
        <taxon>Euteleostomi</taxon>
        <taxon>Mammalia</taxon>
        <taxon>Eutheria</taxon>
        <taxon>Laurasiatheria</taxon>
        <taxon>Perissodactyla</taxon>
        <taxon>Equidae</taxon>
        <taxon>Equus</taxon>
    </lineage>
</organism>
<feature type="compositionally biased region" description="Low complexity" evidence="1">
    <location>
        <begin position="1"/>
        <end position="10"/>
    </location>
</feature>